<dbReference type="RefSeq" id="WP_064480903.1">
    <property type="nucleotide sequence ID" value="NZ_CP015641.1"/>
</dbReference>
<dbReference type="PANTHER" id="PTHR42944">
    <property type="entry name" value="ADENINE DNA GLYCOSYLASE"/>
    <property type="match status" value="1"/>
</dbReference>
<dbReference type="InterPro" id="IPR003265">
    <property type="entry name" value="HhH-GPD_domain"/>
</dbReference>
<keyword evidence="7" id="KW-0479">Metal-binding</keyword>
<dbReference type="FunFam" id="1.10.1670.10:FF:000002">
    <property type="entry name" value="Adenine DNA glycosylase"/>
    <property type="match status" value="1"/>
</dbReference>
<dbReference type="AlphaFoldDB" id="A0A172WMS8"/>
<evidence type="ECO:0000256" key="7">
    <source>
        <dbReference type="ARBA" id="ARBA00022723"/>
    </source>
</evidence>
<dbReference type="EC" id="3.2.2.31" evidence="4 14"/>
<dbReference type="GO" id="GO:0000701">
    <property type="term" value="F:purine-specific mismatch base pair DNA N-glycosylase activity"/>
    <property type="evidence" value="ECO:0007669"/>
    <property type="project" value="UniProtKB-EC"/>
</dbReference>
<dbReference type="Pfam" id="PF00730">
    <property type="entry name" value="HhH-GPD"/>
    <property type="match status" value="1"/>
</dbReference>
<keyword evidence="13 14" id="KW-0326">Glycosidase</keyword>
<gene>
    <name evidence="16" type="ORF">PS273GM_05825</name>
</gene>
<dbReference type="eggNOG" id="COG1194">
    <property type="taxonomic scope" value="Bacteria"/>
</dbReference>
<dbReference type="PROSITE" id="PS01155">
    <property type="entry name" value="ENDONUCLEASE_III_2"/>
    <property type="match status" value="1"/>
</dbReference>
<evidence type="ECO:0000256" key="14">
    <source>
        <dbReference type="RuleBase" id="RU365096"/>
    </source>
</evidence>
<dbReference type="InterPro" id="IPR029119">
    <property type="entry name" value="MutY_C"/>
</dbReference>
<dbReference type="Gene3D" id="1.10.340.30">
    <property type="entry name" value="Hypothetical protein, domain 2"/>
    <property type="match status" value="1"/>
</dbReference>
<evidence type="ECO:0000256" key="5">
    <source>
        <dbReference type="ARBA" id="ARBA00022023"/>
    </source>
</evidence>
<reference evidence="16 17" key="1">
    <citation type="submission" date="2016-05" db="EMBL/GenBank/DDBJ databases">
        <title>Genome sequence of Pseudomonas stutzeri 273 and identification of the exopolysaccharide biosynthesis locus.</title>
        <authorList>
            <person name="Wu S."/>
            <person name="Sun C."/>
        </authorList>
    </citation>
    <scope>NUCLEOTIDE SEQUENCE [LARGE SCALE GENOMIC DNA]</scope>
    <source>
        <strain evidence="16 17">273</strain>
    </source>
</reference>
<evidence type="ECO:0000256" key="4">
    <source>
        <dbReference type="ARBA" id="ARBA00012045"/>
    </source>
</evidence>
<evidence type="ECO:0000256" key="10">
    <source>
        <dbReference type="ARBA" id="ARBA00023004"/>
    </source>
</evidence>
<dbReference type="GO" id="GO:0035485">
    <property type="term" value="F:adenine/guanine mispair binding"/>
    <property type="evidence" value="ECO:0007669"/>
    <property type="project" value="TreeGrafter"/>
</dbReference>
<dbReference type="NCBIfam" id="TIGR01084">
    <property type="entry name" value="mutY"/>
    <property type="match status" value="1"/>
</dbReference>
<evidence type="ECO:0000256" key="1">
    <source>
        <dbReference type="ARBA" id="ARBA00000843"/>
    </source>
</evidence>
<dbReference type="InterPro" id="IPR011257">
    <property type="entry name" value="DNA_glycosylase"/>
</dbReference>
<comment type="cofactor">
    <cofactor evidence="14">
        <name>[4Fe-4S] cluster</name>
        <dbReference type="ChEBI" id="CHEBI:49883"/>
    </cofactor>
    <text evidence="14">Binds 1 [4Fe-4S] cluster.</text>
</comment>
<comment type="catalytic activity">
    <reaction evidence="1 14">
        <text>Hydrolyzes free adenine bases from 7,8-dihydro-8-oxoguanine:adenine mismatched double-stranded DNA, leaving an apurinic site.</text>
        <dbReference type="EC" id="3.2.2.31"/>
    </reaction>
</comment>
<evidence type="ECO:0000256" key="6">
    <source>
        <dbReference type="ARBA" id="ARBA00022485"/>
    </source>
</evidence>
<dbReference type="SUPFAM" id="SSF48150">
    <property type="entry name" value="DNA-glycosylase"/>
    <property type="match status" value="1"/>
</dbReference>
<feature type="domain" description="HhH-GPD" evidence="15">
    <location>
        <begin position="44"/>
        <end position="195"/>
    </location>
</feature>
<dbReference type="InterPro" id="IPR044298">
    <property type="entry name" value="MIG/MutY"/>
</dbReference>
<dbReference type="NCBIfam" id="NF008132">
    <property type="entry name" value="PRK10880.1"/>
    <property type="match status" value="1"/>
</dbReference>
<dbReference type="InterPro" id="IPR015797">
    <property type="entry name" value="NUDIX_hydrolase-like_dom_sf"/>
</dbReference>
<name>A0A172WMS8_STUST</name>
<evidence type="ECO:0000256" key="11">
    <source>
        <dbReference type="ARBA" id="ARBA00023014"/>
    </source>
</evidence>
<keyword evidence="12" id="KW-0234">DNA repair</keyword>
<evidence type="ECO:0000259" key="15">
    <source>
        <dbReference type="SMART" id="SM00478"/>
    </source>
</evidence>
<comment type="function">
    <text evidence="2">Adenine glycosylase active on G-A mispairs. MutY also corrects error-prone DNA synthesis past GO lesions which are due to the oxidatively damaged form of guanine: 7,8-dihydro-8-oxoguanine (8-oxo-dGTP).</text>
</comment>
<dbReference type="Gene3D" id="1.10.1670.10">
    <property type="entry name" value="Helix-hairpin-Helix base-excision DNA repair enzymes (C-terminal)"/>
    <property type="match status" value="1"/>
</dbReference>
<dbReference type="GO" id="GO:0034039">
    <property type="term" value="F:8-oxo-7,8-dihydroguanine DNA N-glycosylase activity"/>
    <property type="evidence" value="ECO:0007669"/>
    <property type="project" value="TreeGrafter"/>
</dbReference>
<keyword evidence="10 14" id="KW-0408">Iron</keyword>
<dbReference type="SUPFAM" id="SSF55811">
    <property type="entry name" value="Nudix"/>
    <property type="match status" value="1"/>
</dbReference>
<dbReference type="Pfam" id="PF00633">
    <property type="entry name" value="HHH"/>
    <property type="match status" value="1"/>
</dbReference>
<dbReference type="Pfam" id="PF14815">
    <property type="entry name" value="NUDIX_4"/>
    <property type="match status" value="1"/>
</dbReference>
<organism evidence="16 17">
    <name type="scientific">Stutzerimonas stutzeri</name>
    <name type="common">Pseudomonas stutzeri</name>
    <dbReference type="NCBI Taxonomy" id="316"/>
    <lineage>
        <taxon>Bacteria</taxon>
        <taxon>Pseudomonadati</taxon>
        <taxon>Pseudomonadota</taxon>
        <taxon>Gammaproteobacteria</taxon>
        <taxon>Pseudomonadales</taxon>
        <taxon>Pseudomonadaceae</taxon>
        <taxon>Stutzerimonas</taxon>
    </lineage>
</organism>
<keyword evidence="6" id="KW-0004">4Fe-4S</keyword>
<comment type="similarity">
    <text evidence="3 14">Belongs to the Nth/MutY family.</text>
</comment>
<evidence type="ECO:0000313" key="17">
    <source>
        <dbReference type="Proteomes" id="UP000077787"/>
    </source>
</evidence>
<dbReference type="InterPro" id="IPR005760">
    <property type="entry name" value="A/G_AdeGlyc_MutY"/>
</dbReference>
<dbReference type="GO" id="GO:0032357">
    <property type="term" value="F:oxidized purine DNA binding"/>
    <property type="evidence" value="ECO:0007669"/>
    <property type="project" value="TreeGrafter"/>
</dbReference>
<dbReference type="GO" id="GO:0051539">
    <property type="term" value="F:4 iron, 4 sulfur cluster binding"/>
    <property type="evidence" value="ECO:0007669"/>
    <property type="project" value="UniProtKB-UniRule"/>
</dbReference>
<keyword evidence="9" id="KW-0378">Hydrolase</keyword>
<dbReference type="GO" id="GO:0006284">
    <property type="term" value="P:base-excision repair"/>
    <property type="evidence" value="ECO:0007669"/>
    <property type="project" value="UniProtKB-UniRule"/>
</dbReference>
<evidence type="ECO:0000256" key="9">
    <source>
        <dbReference type="ARBA" id="ARBA00022801"/>
    </source>
</evidence>
<dbReference type="SMART" id="SM00478">
    <property type="entry name" value="ENDO3c"/>
    <property type="match status" value="1"/>
</dbReference>
<dbReference type="GO" id="GO:0006298">
    <property type="term" value="P:mismatch repair"/>
    <property type="evidence" value="ECO:0007669"/>
    <property type="project" value="TreeGrafter"/>
</dbReference>
<dbReference type="Proteomes" id="UP000077787">
    <property type="component" value="Chromosome"/>
</dbReference>
<dbReference type="PANTHER" id="PTHR42944:SF1">
    <property type="entry name" value="ADENINE DNA GLYCOSYLASE"/>
    <property type="match status" value="1"/>
</dbReference>
<evidence type="ECO:0000256" key="12">
    <source>
        <dbReference type="ARBA" id="ARBA00023204"/>
    </source>
</evidence>
<dbReference type="EMBL" id="CP015641">
    <property type="protein sequence ID" value="ANF24700.1"/>
    <property type="molecule type" value="Genomic_DNA"/>
</dbReference>
<dbReference type="InterPro" id="IPR023170">
    <property type="entry name" value="HhH_base_excis_C"/>
</dbReference>
<dbReference type="GO" id="GO:0046872">
    <property type="term" value="F:metal ion binding"/>
    <property type="evidence" value="ECO:0007669"/>
    <property type="project" value="UniProtKB-UniRule"/>
</dbReference>
<dbReference type="CDD" id="cd00056">
    <property type="entry name" value="ENDO3c"/>
    <property type="match status" value="1"/>
</dbReference>
<evidence type="ECO:0000256" key="2">
    <source>
        <dbReference type="ARBA" id="ARBA00002933"/>
    </source>
</evidence>
<protein>
    <recommendedName>
        <fullName evidence="5 14">Adenine DNA glycosylase</fullName>
        <ecNumber evidence="4 14">3.2.2.31</ecNumber>
    </recommendedName>
</protein>
<dbReference type="Gene3D" id="3.90.79.10">
    <property type="entry name" value="Nucleoside Triphosphate Pyrophosphohydrolase"/>
    <property type="match status" value="1"/>
</dbReference>
<dbReference type="InterPro" id="IPR000445">
    <property type="entry name" value="HhH_motif"/>
</dbReference>
<evidence type="ECO:0000256" key="3">
    <source>
        <dbReference type="ARBA" id="ARBA00008343"/>
    </source>
</evidence>
<keyword evidence="8 14" id="KW-0227">DNA damage</keyword>
<keyword evidence="11" id="KW-0411">Iron-sulfur</keyword>
<dbReference type="CDD" id="cd03431">
    <property type="entry name" value="NUDIX_DNA_Glycosylase_C-MutY"/>
    <property type="match status" value="1"/>
</dbReference>
<proteinExistence type="inferred from homology"/>
<accession>A0A172WMS8</accession>
<evidence type="ECO:0000256" key="8">
    <source>
        <dbReference type="ARBA" id="ARBA00022763"/>
    </source>
</evidence>
<sequence length="360" mass="40081">MTSQALGDEQFGAAVVDWYDRHGRKDLPWQQGITPYRVWVSEIMLQQTQVSTVLGYFDRFMDALPTVEALANADEDEVLHLWTGLGYYSRARNLHKTAKLIVGKHGGEFPRDVEQLSELPGIGRSTAGAIASLSMGLRAPILDGNVKRVLARYVAQQGYPGEPKVAKQLWEVAERLTPQNRVNHYTQAMMDLGATLCTRSKPSCLLCPLKAGCRAHLLGRETEFPVPKPRKALPQKRTLMPLLANPDGAILLYRRPSTGLWGGLWSLPELDDLAALDPLAQRHALQLQERRELPGLTHTFSHFQLAIEPWLIRVKSEAHAVAEPDWLWYNLATPPRLGLAAPVKTLLKRAAAELNAGEMS</sequence>
<dbReference type="InterPro" id="IPR004036">
    <property type="entry name" value="Endonuclease-III-like_CS2"/>
</dbReference>
<evidence type="ECO:0000313" key="16">
    <source>
        <dbReference type="EMBL" id="ANF24700.1"/>
    </source>
</evidence>
<dbReference type="FunFam" id="1.10.340.30:FF:000002">
    <property type="entry name" value="Adenine DNA glycosylase"/>
    <property type="match status" value="1"/>
</dbReference>
<evidence type="ECO:0000256" key="13">
    <source>
        <dbReference type="ARBA" id="ARBA00023295"/>
    </source>
</evidence>